<evidence type="ECO:0000313" key="5">
    <source>
        <dbReference type="EMBL" id="CCE30551.1"/>
    </source>
</evidence>
<feature type="compositionally biased region" description="Low complexity" evidence="3">
    <location>
        <begin position="16"/>
        <end position="26"/>
    </location>
</feature>
<evidence type="ECO:0000259" key="4">
    <source>
        <dbReference type="PROSITE" id="PS50994"/>
    </source>
</evidence>
<feature type="domain" description="Integrase catalytic" evidence="4">
    <location>
        <begin position="865"/>
        <end position="1035"/>
    </location>
</feature>
<evidence type="ECO:0000256" key="1">
    <source>
        <dbReference type="ARBA" id="ARBA00022884"/>
    </source>
</evidence>
<dbReference type="InterPro" id="IPR050951">
    <property type="entry name" value="Retrovirus_Pol_polyprotein"/>
</dbReference>
<dbReference type="GO" id="GO:0005634">
    <property type="term" value="C:nucleus"/>
    <property type="evidence" value="ECO:0007669"/>
    <property type="project" value="UniProtKB-ARBA"/>
</dbReference>
<feature type="region of interest" description="Disordered" evidence="3">
    <location>
        <begin position="1"/>
        <end position="26"/>
    </location>
</feature>
<dbReference type="EMBL" id="CAGA01000023">
    <property type="protein sequence ID" value="CCE30551.1"/>
    <property type="molecule type" value="Genomic_DNA"/>
</dbReference>
<reference evidence="5 6" key="1">
    <citation type="journal article" date="2013" name="PLoS Genet.">
        <title>Plant-symbiotic fungi as chemical engineers: Multi-genome analysis of the Clavicipitaceae reveals dynamics of alkaloid loci.</title>
        <authorList>
            <person name="Schardl C.L."/>
            <person name="Young C.A."/>
            <person name="Hesse U."/>
            <person name="Amyotte S.G."/>
            <person name="Andreeva K."/>
            <person name="Calie P.J."/>
            <person name="Fleetwood D.J."/>
            <person name="Haws D.C."/>
            <person name="Moore N."/>
            <person name="Oeser B."/>
            <person name="Panaccione D.G."/>
            <person name="Schweri K.K."/>
            <person name="Voisey C.R."/>
            <person name="Farman M.L."/>
            <person name="Jaromczyk J.W."/>
            <person name="Roe B.A."/>
            <person name="O'Sullivan D.M."/>
            <person name="Scott B."/>
            <person name="Tudzynski P."/>
            <person name="An Z."/>
            <person name="Arnaoudova E.G."/>
            <person name="Bullock C.T."/>
            <person name="Charlton N.D."/>
            <person name="Chen L."/>
            <person name="Cox M."/>
            <person name="Dinkins R.D."/>
            <person name="Florea S."/>
            <person name="Glenn A.E."/>
            <person name="Gordon A."/>
            <person name="Gueldener U."/>
            <person name="Harris D.R."/>
            <person name="Hollin W."/>
            <person name="Jaromczyk J."/>
            <person name="Johnson R.D."/>
            <person name="Khan A.K."/>
            <person name="Leistner E."/>
            <person name="Leuchtmann A."/>
            <person name="Li C."/>
            <person name="Liu J."/>
            <person name="Liu J."/>
            <person name="Liu M."/>
            <person name="Mace W."/>
            <person name="Machado C."/>
            <person name="Nagabhyru P."/>
            <person name="Pan J."/>
            <person name="Schmid J."/>
            <person name="Sugawara K."/>
            <person name="Steiner U."/>
            <person name="Takach J.E."/>
            <person name="Tanaka E."/>
            <person name="Webb J.S."/>
            <person name="Wilson E.V."/>
            <person name="Wiseman J.L."/>
            <person name="Yoshida R."/>
            <person name="Zeng Z."/>
        </authorList>
    </citation>
    <scope>NUCLEOTIDE SEQUENCE [LARGE SCALE GENOMIC DNA]</scope>
    <source>
        <strain evidence="5 6">20.1</strain>
    </source>
</reference>
<sequence length="1746" mass="196305">MANETTDTAAATGRVTRSAAQAAAPASSATHDTAAYLTRDMLPERLSRFADYVTAAWQDRRTIINEHSTSLDIDNKLAYLYNYYVEHDKTHEMLRRTFCEDCEHWTLPIWEKASSRPRQEIRDLLEVNGIYVGKGSGSKIAGNLHRVVTRYMCDDDDDESEKEGEKPKESEPNMHFNEQGDLVTDDGNERSASFLFQQQLEKQQADLANMTAKLEAAQDIAAKLEAAYLAHSESRQGSPPKTPHPGTWMPDSFDAIGITDNEIRRCLADFNKMYKDSDKYSGERYHFMSRKFDTFKDRCRRMSIPYVLWARAFPTMLIGEAEDYYVSKLSKEPRTIEELVSAVRDRFENDTNLSAYRIEWCSMTFRQVIEENPGKSKIDCLDILIKFFQKLHCGLYDESTVDTELRGQLEKAVLTEPDCKWAICQGSTTFEGLVGDLRKGFGVDNAMEKASMQALPPRQQQYVATTPSQAMITVPTQQTLPMPPESSDDHQSMFTDRRYGRANTPRRTYAGKGKSTRKQCFVCGRQGCWSTNHSRDEQRKAKDKWWKDKRLDGAPTEKRYDAFLQAYEGVPTPTEISDDEDEDEHIAHHAYETVNDTAFMSFQPAEVHLTYTNCFMATSILDDASIDDAPAPSHSAEALLLHSLRDNAFSHALTGADPCATYASASPAQIAPREKHIPTCFVSEERYSEEVFRGILPDTGASGISTAGARQAKALMKLMTHLKVEPSDAHTVAFGEGSSTSSGVLRVPTAFGEIGFHILGSSTPFLLSITDMDRLGIKLDNIENLLIQGTKKVPIVRRWGHPWWTFDVCETAVFHLSETQIRQLHRRFGHPSVARLAKVLERAGEDANRDAIAKITEHCHQCQLHGNAPGRFRFKLKDDIDFNYEIVVDVMHLDGRPVLHVVDAATSFQAARFLEPQKQKARDVWNALRECWIDTYLGPPDWVVHDAGKNFASAEFRHLARLMAINTDEVPVEAHHSIGKVERYHGPLRRAYSIISSEVGDGVTPAQRLQLAVKAVNDSAGPNGLVPTLLVFGAYPRLSDDSPPSPEVSARGDALRKAMSEARRALASRHVQEALAARNGPDTTPLHDLPLQSEVRVYREKDRWDGPFRLIAFDGETCTLDMPHGPTKFRSTVVKPYIRAPAQTTDAPDTSDNEEDEPDNTPTPEPPLRRSPRNVQPADVTVHMQDTTPGPACFLTAKDKADFQLAQELREAGKITTPGAPFEASDKAELDALMARGVFKIIQYDPAEHEYERIFRSRIVREVKGKATDEPYEKSRLVIQGHSDEGKEFLLTQSPTIQRASQRLVAALAPTLLDRYEIELAIRDITQAYTQAQTLLNRTVYAVLPLELRHLYGEDALMQVLRPLYGMAESGTHWFATYFRHHREKLLMMTSTYDPCLLICSDDNNTFGCVGLQTDDTLILGDRAFFDREEAELHKANFAAKPRETLTPVSPLAFNGCILSIDADHVMMMKQKGQGQKLSLVSTTDGDMRQQYVEQRARGAYIATVCQPEAAYDLSVAAQSQNPEVADVNKLNKRLKWQMDNFDRGLRYIPLDLADAALYVFVDGSFANNKDLSSQIGFVTILGNERKHTDEAKFTLKGNIVTYSSTKSKRVTRSPLASELYGMVQGADMAFALSTTINLITRRLGLPEIRTILCTDSFSLYECLVKLGTTKEKRLMIDIMALRQSYERREIFEIRWINGDDNIADAMTKASPNRALERFVDNNAATIRVEGWVARPQEETKIGKSE</sequence>
<dbReference type="STRING" id="1111077.M1W143"/>
<gene>
    <name evidence="5" type="ORF">CPUR_04399</name>
</gene>
<dbReference type="OrthoDB" id="4948765at2759"/>
<keyword evidence="1" id="KW-0694">RNA-binding</keyword>
<feature type="region of interest" description="Disordered" evidence="3">
    <location>
        <begin position="1142"/>
        <end position="1174"/>
    </location>
</feature>
<dbReference type="GO" id="GO:0015074">
    <property type="term" value="P:DNA integration"/>
    <property type="evidence" value="ECO:0007669"/>
    <property type="project" value="InterPro"/>
</dbReference>
<feature type="compositionally biased region" description="Acidic residues" evidence="3">
    <location>
        <begin position="1149"/>
        <end position="1159"/>
    </location>
</feature>
<dbReference type="Gene3D" id="3.30.420.10">
    <property type="entry name" value="Ribonuclease H-like superfamily/Ribonuclease H"/>
    <property type="match status" value="1"/>
</dbReference>
<feature type="region of interest" description="Disordered" evidence="3">
    <location>
        <begin position="154"/>
        <end position="184"/>
    </location>
</feature>
<dbReference type="PANTHER" id="PTHR37984:SF5">
    <property type="entry name" value="PROTEIN NYNRIN-LIKE"/>
    <property type="match status" value="1"/>
</dbReference>
<dbReference type="PANTHER" id="PTHR37984">
    <property type="entry name" value="PROTEIN CBG26694"/>
    <property type="match status" value="1"/>
</dbReference>
<evidence type="ECO:0000256" key="2">
    <source>
        <dbReference type="SAM" id="Coils"/>
    </source>
</evidence>
<dbReference type="SUPFAM" id="SSF53098">
    <property type="entry name" value="Ribonuclease H-like"/>
    <property type="match status" value="1"/>
</dbReference>
<evidence type="ECO:0000313" key="6">
    <source>
        <dbReference type="Proteomes" id="UP000016801"/>
    </source>
</evidence>
<dbReference type="PROSITE" id="PS50994">
    <property type="entry name" value="INTEGRASE"/>
    <property type="match status" value="1"/>
</dbReference>
<feature type="coiled-coil region" evidence="2">
    <location>
        <begin position="200"/>
        <end position="227"/>
    </location>
</feature>
<evidence type="ECO:0000256" key="3">
    <source>
        <dbReference type="SAM" id="MobiDB-lite"/>
    </source>
</evidence>
<dbReference type="eggNOG" id="KOG0017">
    <property type="taxonomic scope" value="Eukaryota"/>
</dbReference>
<feature type="compositionally biased region" description="Basic and acidic residues" evidence="3">
    <location>
        <begin position="163"/>
        <end position="172"/>
    </location>
</feature>
<dbReference type="InterPro" id="IPR036397">
    <property type="entry name" value="RNaseH_sf"/>
</dbReference>
<dbReference type="InterPro" id="IPR012337">
    <property type="entry name" value="RNaseH-like_sf"/>
</dbReference>
<dbReference type="VEuPathDB" id="FungiDB:CPUR_04399"/>
<name>M1W143_CLAP2</name>
<dbReference type="HOGENOM" id="CLU_002055_0_0_1"/>
<protein>
    <recommendedName>
        <fullName evidence="4">Integrase catalytic domain-containing protein</fullName>
    </recommendedName>
</protein>
<accession>M1W143</accession>
<comment type="caution">
    <text evidence="5">The sequence shown here is derived from an EMBL/GenBank/DDBJ whole genome shotgun (WGS) entry which is preliminary data.</text>
</comment>
<dbReference type="GO" id="GO:0003723">
    <property type="term" value="F:RNA binding"/>
    <property type="evidence" value="ECO:0007669"/>
    <property type="project" value="UniProtKB-KW"/>
</dbReference>
<dbReference type="Proteomes" id="UP000016801">
    <property type="component" value="Unassembled WGS sequence"/>
</dbReference>
<proteinExistence type="predicted"/>
<keyword evidence="2" id="KW-0175">Coiled coil</keyword>
<dbReference type="InterPro" id="IPR001584">
    <property type="entry name" value="Integrase_cat-core"/>
</dbReference>
<keyword evidence="6" id="KW-1185">Reference proteome</keyword>
<organism evidence="5 6">
    <name type="scientific">Claviceps purpurea (strain 20.1)</name>
    <name type="common">Ergot fungus</name>
    <name type="synonym">Sphacelia segetum</name>
    <dbReference type="NCBI Taxonomy" id="1111077"/>
    <lineage>
        <taxon>Eukaryota</taxon>
        <taxon>Fungi</taxon>
        <taxon>Dikarya</taxon>
        <taxon>Ascomycota</taxon>
        <taxon>Pezizomycotina</taxon>
        <taxon>Sordariomycetes</taxon>
        <taxon>Hypocreomycetidae</taxon>
        <taxon>Hypocreales</taxon>
        <taxon>Clavicipitaceae</taxon>
        <taxon>Claviceps</taxon>
    </lineage>
</organism>